<comment type="caution">
    <text evidence="1">The sequence shown here is derived from an EMBL/GenBank/DDBJ whole genome shotgun (WGS) entry which is preliminary data.</text>
</comment>
<organism evidence="1 2">
    <name type="scientific">Entomophthora muscae</name>
    <dbReference type="NCBI Taxonomy" id="34485"/>
    <lineage>
        <taxon>Eukaryota</taxon>
        <taxon>Fungi</taxon>
        <taxon>Fungi incertae sedis</taxon>
        <taxon>Zoopagomycota</taxon>
        <taxon>Entomophthoromycotina</taxon>
        <taxon>Entomophthoromycetes</taxon>
        <taxon>Entomophthorales</taxon>
        <taxon>Entomophthoraceae</taxon>
        <taxon>Entomophthora</taxon>
    </lineage>
</organism>
<proteinExistence type="predicted"/>
<protein>
    <submittedName>
        <fullName evidence="1">Uncharacterized protein</fullName>
    </submittedName>
</protein>
<sequence>MALTGKHSYLDYFVKTLKISHTIIFKLVEFENGFLYSGLLLLLILKAESFLISYPYQIFCVMLLASTFLFVSFPKRNSENENSFSSRKARKHHPPKF</sequence>
<evidence type="ECO:0000313" key="1">
    <source>
        <dbReference type="EMBL" id="KAJ9057337.1"/>
    </source>
</evidence>
<name>A0ACC2S4M6_9FUNG</name>
<evidence type="ECO:0000313" key="2">
    <source>
        <dbReference type="Proteomes" id="UP001165960"/>
    </source>
</evidence>
<dbReference type="EMBL" id="QTSX02005805">
    <property type="protein sequence ID" value="KAJ9057337.1"/>
    <property type="molecule type" value="Genomic_DNA"/>
</dbReference>
<accession>A0ACC2S4M6</accession>
<reference evidence="1" key="1">
    <citation type="submission" date="2022-04" db="EMBL/GenBank/DDBJ databases">
        <title>Genome of the entomopathogenic fungus Entomophthora muscae.</title>
        <authorList>
            <person name="Elya C."/>
            <person name="Lovett B.R."/>
            <person name="Lee E."/>
            <person name="Macias A.M."/>
            <person name="Hajek A.E."/>
            <person name="De Bivort B.L."/>
            <person name="Kasson M.T."/>
            <person name="De Fine Licht H.H."/>
            <person name="Stajich J.E."/>
        </authorList>
    </citation>
    <scope>NUCLEOTIDE SEQUENCE</scope>
    <source>
        <strain evidence="1">Berkeley</strain>
    </source>
</reference>
<gene>
    <name evidence="1" type="ORF">DSO57_1023748</name>
</gene>
<keyword evidence="2" id="KW-1185">Reference proteome</keyword>
<dbReference type="Proteomes" id="UP001165960">
    <property type="component" value="Unassembled WGS sequence"/>
</dbReference>